<dbReference type="EMBL" id="BMPI01000018">
    <property type="protein sequence ID" value="GGM34176.1"/>
    <property type="molecule type" value="Genomic_DNA"/>
</dbReference>
<gene>
    <name evidence="1" type="ORF">GCM10007977_039620</name>
</gene>
<comment type="caution">
    <text evidence="1">The sequence shown here is derived from an EMBL/GenBank/DDBJ whole genome shotgun (WGS) entry which is preliminary data.</text>
</comment>
<proteinExistence type="predicted"/>
<keyword evidence="2" id="KW-1185">Reference proteome</keyword>
<protein>
    <submittedName>
        <fullName evidence="1">Uncharacterized protein</fullName>
    </submittedName>
</protein>
<reference evidence="1" key="1">
    <citation type="journal article" date="2014" name="Int. J. Syst. Evol. Microbiol.">
        <title>Complete genome sequence of Corynebacterium casei LMG S-19264T (=DSM 44701T), isolated from a smear-ripened cheese.</title>
        <authorList>
            <consortium name="US DOE Joint Genome Institute (JGI-PGF)"/>
            <person name="Walter F."/>
            <person name="Albersmeier A."/>
            <person name="Kalinowski J."/>
            <person name="Ruckert C."/>
        </authorList>
    </citation>
    <scope>NUCLEOTIDE SEQUENCE</scope>
    <source>
        <strain evidence="1">JCM 19831</strain>
    </source>
</reference>
<accession>A0A917TR28</accession>
<dbReference type="Proteomes" id="UP000642070">
    <property type="component" value="Unassembled WGS sequence"/>
</dbReference>
<organism evidence="1 2">
    <name type="scientific">Dactylosporangium sucinum</name>
    <dbReference type="NCBI Taxonomy" id="1424081"/>
    <lineage>
        <taxon>Bacteria</taxon>
        <taxon>Bacillati</taxon>
        <taxon>Actinomycetota</taxon>
        <taxon>Actinomycetes</taxon>
        <taxon>Micromonosporales</taxon>
        <taxon>Micromonosporaceae</taxon>
        <taxon>Dactylosporangium</taxon>
    </lineage>
</organism>
<dbReference type="AlphaFoldDB" id="A0A917TR28"/>
<reference evidence="1" key="2">
    <citation type="submission" date="2020-09" db="EMBL/GenBank/DDBJ databases">
        <authorList>
            <person name="Sun Q."/>
            <person name="Ohkuma M."/>
        </authorList>
    </citation>
    <scope>NUCLEOTIDE SEQUENCE</scope>
    <source>
        <strain evidence="1">JCM 19831</strain>
    </source>
</reference>
<evidence type="ECO:0000313" key="2">
    <source>
        <dbReference type="Proteomes" id="UP000642070"/>
    </source>
</evidence>
<sequence length="114" mass="11752">MRESVIGIQPRPGCTPLAAPSQFSQYPCSTFAAGRDFTPHVPPVGEVVGELDGLRLGLADALGLGLADGEVVRLGLGDGDEVPPVQVPRSFHSDGVAAGFHPAPTYAVCVTSAW</sequence>
<evidence type="ECO:0000313" key="1">
    <source>
        <dbReference type="EMBL" id="GGM34176.1"/>
    </source>
</evidence>
<name>A0A917TR28_9ACTN</name>